<organism evidence="1 2">
    <name type="scientific">Saprospira grandis (strain Lewin)</name>
    <dbReference type="NCBI Taxonomy" id="984262"/>
    <lineage>
        <taxon>Bacteria</taxon>
        <taxon>Pseudomonadati</taxon>
        <taxon>Bacteroidota</taxon>
        <taxon>Saprospiria</taxon>
        <taxon>Saprospirales</taxon>
        <taxon>Saprospiraceae</taxon>
        <taxon>Saprospira</taxon>
    </lineage>
</organism>
<dbReference type="Proteomes" id="UP000007519">
    <property type="component" value="Chromosome"/>
</dbReference>
<dbReference type="AlphaFoldDB" id="H6L1Z7"/>
<reference evidence="1 2" key="1">
    <citation type="journal article" date="2012" name="Stand. Genomic Sci.">
        <title>Complete genome sequencing and analysis of Saprospira grandis str. Lewin, a predatory marine bacterium.</title>
        <authorList>
            <person name="Saw J.H."/>
            <person name="Yuryev A."/>
            <person name="Kanbe M."/>
            <person name="Hou S."/>
            <person name="Young A.G."/>
            <person name="Aizawa S."/>
            <person name="Alam M."/>
        </authorList>
    </citation>
    <scope>NUCLEOTIDE SEQUENCE [LARGE SCALE GENOMIC DNA]</scope>
    <source>
        <strain evidence="1 2">Lewin</strain>
    </source>
</reference>
<evidence type="ECO:0000313" key="2">
    <source>
        <dbReference type="Proteomes" id="UP000007519"/>
    </source>
</evidence>
<gene>
    <name evidence="1" type="ordered locus">SGRA_0796</name>
</gene>
<dbReference type="EMBL" id="CP002831">
    <property type="protein sequence ID" value="AFC23534.1"/>
    <property type="molecule type" value="Genomic_DNA"/>
</dbReference>
<evidence type="ECO:0000313" key="1">
    <source>
        <dbReference type="EMBL" id="AFC23534.1"/>
    </source>
</evidence>
<dbReference type="HOGENOM" id="CLU_1721066_0_0_10"/>
<dbReference type="OrthoDB" id="9834433at2"/>
<dbReference type="KEGG" id="sgn:SGRA_0796"/>
<sequence>MIQLDQKLQDYKLSKKMLKAFYGISYPTLRKRLRTAGLQHFIGRRKFLFAEFLLIFKALGQPQEIEKEIEELAFIYEQLLQLGLIKGQSQKALPQKKKKKQAQNKNRPALRPISTPLALWQNFLQQYYQVLLLGLELLYGEKKEKWLAEVA</sequence>
<accession>H6L1Z7</accession>
<proteinExistence type="predicted"/>
<keyword evidence="2" id="KW-1185">Reference proteome</keyword>
<protein>
    <submittedName>
        <fullName evidence="1">Uncharacterized protein</fullName>
    </submittedName>
</protein>
<name>H6L1Z7_SAPGL</name>
<dbReference type="RefSeq" id="WP_015691186.1">
    <property type="nucleotide sequence ID" value="NC_016940.1"/>
</dbReference>